<dbReference type="InterPro" id="IPR035996">
    <property type="entry name" value="4pyrrol_Methylase_sf"/>
</dbReference>
<dbReference type="GO" id="GO:0030789">
    <property type="term" value="F:precorrin-3B C17-methyltransferase activity"/>
    <property type="evidence" value="ECO:0007669"/>
    <property type="project" value="UniProtKB-EC"/>
</dbReference>
<dbReference type="OrthoDB" id="9772960at2"/>
<dbReference type="eggNOG" id="COG1010">
    <property type="taxonomic scope" value="Bacteria"/>
</dbReference>
<keyword evidence="4 7" id="KW-0808">Transferase</keyword>
<evidence type="ECO:0000256" key="1">
    <source>
        <dbReference type="ARBA" id="ARBA00004953"/>
    </source>
</evidence>
<proteinExistence type="predicted"/>
<protein>
    <submittedName>
        <fullName evidence="7">Precorrin-3B C17-methyltransferase</fullName>
        <ecNumber evidence="7">2.1.1.131</ecNumber>
    </submittedName>
</protein>
<dbReference type="GO" id="GO:0032259">
    <property type="term" value="P:methylation"/>
    <property type="evidence" value="ECO:0007669"/>
    <property type="project" value="UniProtKB-KW"/>
</dbReference>
<dbReference type="InterPro" id="IPR014777">
    <property type="entry name" value="4pyrrole_Mease_sub1"/>
</dbReference>
<name>W7UH00_RUMFL</name>
<keyword evidence="5" id="KW-0949">S-adenosyl-L-methionine</keyword>
<evidence type="ECO:0000256" key="4">
    <source>
        <dbReference type="ARBA" id="ARBA00022679"/>
    </source>
</evidence>
<evidence type="ECO:0000256" key="3">
    <source>
        <dbReference type="ARBA" id="ARBA00022603"/>
    </source>
</evidence>
<evidence type="ECO:0000259" key="6">
    <source>
        <dbReference type="Pfam" id="PF00590"/>
    </source>
</evidence>
<dbReference type="CDD" id="cd11646">
    <property type="entry name" value="Precorrin_3B_C17_MT"/>
    <property type="match status" value="1"/>
</dbReference>
<dbReference type="AlphaFoldDB" id="W7UH00"/>
<accession>W7UH00</accession>
<dbReference type="Proteomes" id="UP000019365">
    <property type="component" value="Unassembled WGS sequence"/>
</dbReference>
<dbReference type="EMBL" id="ATAX01000015">
    <property type="protein sequence ID" value="EWM54471.1"/>
    <property type="molecule type" value="Genomic_DNA"/>
</dbReference>
<comment type="caution">
    <text evidence="7">The sequence shown here is derived from an EMBL/GenBank/DDBJ whole genome shotgun (WGS) entry which is preliminary data.</text>
</comment>
<keyword evidence="3 7" id="KW-0489">Methyltransferase</keyword>
<feature type="domain" description="Tetrapyrrole methylase" evidence="6">
    <location>
        <begin position="2"/>
        <end position="208"/>
    </location>
</feature>
<dbReference type="Gene3D" id="3.40.1010.10">
    <property type="entry name" value="Cobalt-precorrin-4 Transmethylase, Domain 1"/>
    <property type="match status" value="1"/>
</dbReference>
<dbReference type="PANTHER" id="PTHR47036">
    <property type="entry name" value="COBALT-FACTOR III C(17)-METHYLTRANSFERASE-RELATED"/>
    <property type="match status" value="1"/>
</dbReference>
<dbReference type="InterPro" id="IPR006363">
    <property type="entry name" value="Cbl_synth_CobJ/CibH_dom"/>
</dbReference>
<comment type="pathway">
    <text evidence="1">Cofactor biosynthesis; adenosylcobalamin biosynthesis.</text>
</comment>
<dbReference type="InterPro" id="IPR051810">
    <property type="entry name" value="Precorrin_MeTrfase"/>
</dbReference>
<dbReference type="EC" id="2.1.1.131" evidence="7"/>
<evidence type="ECO:0000313" key="8">
    <source>
        <dbReference type="Proteomes" id="UP000019365"/>
    </source>
</evidence>
<dbReference type="PANTHER" id="PTHR47036:SF1">
    <property type="entry name" value="COBALT-FACTOR III C(17)-METHYLTRANSFERASE-RELATED"/>
    <property type="match status" value="1"/>
</dbReference>
<dbReference type="Gene3D" id="3.30.950.10">
    <property type="entry name" value="Methyltransferase, Cobalt-precorrin-4 Transmethylase, Domain 2"/>
    <property type="match status" value="1"/>
</dbReference>
<sequence>MKLYIVGIGCGSRKGITIEAEEAIIRSDVIVGYTVYIDQIKSFYPEKECLSTGMRQEKERVELALRLADEGSIVALVCSGDSQVYGMAGLAFELSVSYPDADIEVIPGVTAALSGGAVLGSPMTHDLALISLSDLLTPMEKIEKRLQCAAEGDFVIALYNPSSKKREDYLSRACDILLKYRTSSTVCGYVRNIGREGQECRILTLGELRDTAVDMFTTVFIGNSETKVINGKMVTPRGYRNV</sequence>
<keyword evidence="2" id="KW-0169">Cobalamin biosynthesis</keyword>
<keyword evidence="8" id="KW-1185">Reference proteome</keyword>
<evidence type="ECO:0000256" key="5">
    <source>
        <dbReference type="ARBA" id="ARBA00022691"/>
    </source>
</evidence>
<dbReference type="SUPFAM" id="SSF53790">
    <property type="entry name" value="Tetrapyrrole methylase"/>
    <property type="match status" value="1"/>
</dbReference>
<dbReference type="PATRIC" id="fig|1341157.4.peg.845"/>
<dbReference type="InterPro" id="IPR014776">
    <property type="entry name" value="4pyrrole_Mease_sub2"/>
</dbReference>
<dbReference type="InterPro" id="IPR000878">
    <property type="entry name" value="4pyrrol_Mease"/>
</dbReference>
<organism evidence="7 8">
    <name type="scientific">Ruminococcus flavefaciens 007c</name>
    <dbReference type="NCBI Taxonomy" id="1341157"/>
    <lineage>
        <taxon>Bacteria</taxon>
        <taxon>Bacillati</taxon>
        <taxon>Bacillota</taxon>
        <taxon>Clostridia</taxon>
        <taxon>Eubacteriales</taxon>
        <taxon>Oscillospiraceae</taxon>
        <taxon>Ruminococcus</taxon>
    </lineage>
</organism>
<dbReference type="NCBIfam" id="TIGR01466">
    <property type="entry name" value="cobJ_cbiH"/>
    <property type="match status" value="1"/>
</dbReference>
<evidence type="ECO:0000313" key="7">
    <source>
        <dbReference type="EMBL" id="EWM54471.1"/>
    </source>
</evidence>
<evidence type="ECO:0000256" key="2">
    <source>
        <dbReference type="ARBA" id="ARBA00022573"/>
    </source>
</evidence>
<dbReference type="UniPathway" id="UPA00148"/>
<gene>
    <name evidence="7" type="ORF">RF007C_01620</name>
</gene>
<dbReference type="RefSeq" id="WP_082316687.1">
    <property type="nucleotide sequence ID" value="NZ_ATAX01000015.1"/>
</dbReference>
<reference evidence="7 8" key="1">
    <citation type="journal article" date="2014" name="PLoS ONE">
        <title>Rumen cellulosomics: divergent fiber-degrading strategies revealed by comparative genome-wide analysis of six ruminococcal strains.</title>
        <authorList>
            <person name="Dassa B."/>
            <person name="Borovok I."/>
            <person name="Ruimy-Israeli V."/>
            <person name="Lamed R."/>
            <person name="Flint H.J."/>
            <person name="Duncan S.H."/>
            <person name="Henrissat B."/>
            <person name="Coutinho P."/>
            <person name="Morrison M."/>
            <person name="Mosoni P."/>
            <person name="Yeoman C.J."/>
            <person name="White B.A."/>
            <person name="Bayer E.A."/>
        </authorList>
    </citation>
    <scope>NUCLEOTIDE SEQUENCE [LARGE SCALE GENOMIC DNA]</scope>
    <source>
        <strain evidence="7 8">007c</strain>
    </source>
</reference>
<dbReference type="Pfam" id="PF00590">
    <property type="entry name" value="TP_methylase"/>
    <property type="match status" value="1"/>
</dbReference>
<dbReference type="GO" id="GO:0009236">
    <property type="term" value="P:cobalamin biosynthetic process"/>
    <property type="evidence" value="ECO:0007669"/>
    <property type="project" value="UniProtKB-UniPathway"/>
</dbReference>